<evidence type="ECO:0000256" key="1">
    <source>
        <dbReference type="ARBA" id="ARBA00004141"/>
    </source>
</evidence>
<comment type="subcellular location">
    <subcellularLocation>
        <location evidence="1">Membrane</location>
        <topology evidence="1">Multi-pass membrane protein</topology>
    </subcellularLocation>
</comment>
<name>A0A9W6SYW1_CANBO</name>
<evidence type="ECO:0000256" key="5">
    <source>
        <dbReference type="ARBA" id="ARBA00023136"/>
    </source>
</evidence>
<comment type="similarity">
    <text evidence="2">Belongs to the peroxisomal membrane protein PXMP2/4 family.</text>
</comment>
<reference evidence="8" key="1">
    <citation type="submission" date="2023-04" db="EMBL/GenBank/DDBJ databases">
        <title>Candida boidinii NBRC 10035.</title>
        <authorList>
            <person name="Ichikawa N."/>
            <person name="Sato H."/>
            <person name="Tonouchi N."/>
        </authorList>
    </citation>
    <scope>NUCLEOTIDE SEQUENCE</scope>
    <source>
        <strain evidence="8">NBRC 10035</strain>
    </source>
</reference>
<keyword evidence="3 7" id="KW-0812">Transmembrane</keyword>
<feature type="transmembrane region" description="Helical" evidence="7">
    <location>
        <begin position="329"/>
        <end position="347"/>
    </location>
</feature>
<evidence type="ECO:0000313" key="8">
    <source>
        <dbReference type="EMBL" id="GME70143.1"/>
    </source>
</evidence>
<keyword evidence="4 7" id="KW-1133">Transmembrane helix</keyword>
<protein>
    <submittedName>
        <fullName evidence="8">Unnamed protein product</fullName>
    </submittedName>
</protein>
<evidence type="ECO:0000256" key="2">
    <source>
        <dbReference type="ARBA" id="ARBA00006824"/>
    </source>
</evidence>
<feature type="transmembrane region" description="Helical" evidence="7">
    <location>
        <begin position="296"/>
        <end position="317"/>
    </location>
</feature>
<dbReference type="Pfam" id="PF04117">
    <property type="entry name" value="Mpv17_PMP22"/>
    <property type="match status" value="1"/>
</dbReference>
<evidence type="ECO:0000313" key="9">
    <source>
        <dbReference type="Proteomes" id="UP001165120"/>
    </source>
</evidence>
<feature type="region of interest" description="Disordered" evidence="6">
    <location>
        <begin position="159"/>
        <end position="183"/>
    </location>
</feature>
<keyword evidence="5 7" id="KW-0472">Membrane</keyword>
<feature type="transmembrane region" description="Helical" evidence="7">
    <location>
        <begin position="61"/>
        <end position="84"/>
    </location>
</feature>
<keyword evidence="9" id="KW-1185">Reference proteome</keyword>
<dbReference type="GO" id="GO:0016020">
    <property type="term" value="C:membrane"/>
    <property type="evidence" value="ECO:0007669"/>
    <property type="project" value="UniProtKB-SubCell"/>
</dbReference>
<evidence type="ECO:0000256" key="7">
    <source>
        <dbReference type="SAM" id="Phobius"/>
    </source>
</evidence>
<organism evidence="8 9">
    <name type="scientific">Candida boidinii</name>
    <name type="common">Yeast</name>
    <dbReference type="NCBI Taxonomy" id="5477"/>
    <lineage>
        <taxon>Eukaryota</taxon>
        <taxon>Fungi</taxon>
        <taxon>Dikarya</taxon>
        <taxon>Ascomycota</taxon>
        <taxon>Saccharomycotina</taxon>
        <taxon>Pichiomycetes</taxon>
        <taxon>Pichiales</taxon>
        <taxon>Pichiaceae</taxon>
        <taxon>Ogataea</taxon>
        <taxon>Ogataea/Candida clade</taxon>
    </lineage>
</organism>
<dbReference type="PANTHER" id="PTHR11266">
    <property type="entry name" value="PEROXISOMAL MEMBRANE PROTEIN 2, PXMP2 MPV17"/>
    <property type="match status" value="1"/>
</dbReference>
<dbReference type="InterPro" id="IPR007248">
    <property type="entry name" value="Mpv17_PMP22"/>
</dbReference>
<feature type="transmembrane region" description="Helical" evidence="7">
    <location>
        <begin position="90"/>
        <end position="109"/>
    </location>
</feature>
<comment type="caution">
    <text evidence="8">The sequence shown here is derived from an EMBL/GenBank/DDBJ whole genome shotgun (WGS) entry which is preliminary data.</text>
</comment>
<proteinExistence type="inferred from homology"/>
<accession>A0A9W6SYW1</accession>
<evidence type="ECO:0000256" key="3">
    <source>
        <dbReference type="ARBA" id="ARBA00022692"/>
    </source>
</evidence>
<evidence type="ECO:0000256" key="4">
    <source>
        <dbReference type="ARBA" id="ARBA00022989"/>
    </source>
</evidence>
<feature type="transmembrane region" description="Helical" evidence="7">
    <location>
        <begin position="256"/>
        <end position="276"/>
    </location>
</feature>
<dbReference type="EMBL" id="BSXN01000857">
    <property type="protein sequence ID" value="GME70143.1"/>
    <property type="molecule type" value="Genomic_DNA"/>
</dbReference>
<dbReference type="AlphaFoldDB" id="A0A9W6SYW1"/>
<feature type="region of interest" description="Disordered" evidence="6">
    <location>
        <begin position="1"/>
        <end position="22"/>
    </location>
</feature>
<evidence type="ECO:0000256" key="6">
    <source>
        <dbReference type="SAM" id="MobiDB-lite"/>
    </source>
</evidence>
<feature type="compositionally biased region" description="Polar residues" evidence="6">
    <location>
        <begin position="9"/>
        <end position="22"/>
    </location>
</feature>
<sequence>MSVRLDGNDNLSRTGNNNQNDNVEINKSTNFFNNFNDFPKLLKNLEKFINKFEKITSYYKIYNIPIINFCIMLIFSILLIRLTFHYHRLYTYSSIIATIATNLVLYGIADTLAQSITAYFTGVKVKLQQEEALNNHRPRTHSIVTKYIHNLTNTRYNNNNSYRFQGGDHSNNGDIGSDDTNDHDGLQDTNAQDFFLDYGDNGDQGSINSSYDLSSSVSSLPPAIRPSQQHRLSLANRSALSWGHAAGEVTFQVRRFVGFVLWGFLMAFVQVAWYSFLNSMYTDVPTFVRVLERVLTDQLCFSPVSLLCFFTYGTIVMENGSQEDVRAKIYRIYLSTLACNFCLWFPVQFVNFLVMPTQFQVPFSSAVGVLWNCFLSLRNAATP</sequence>
<gene>
    <name evidence="8" type="ORF">Cboi02_000274500</name>
</gene>
<dbReference type="GO" id="GO:0005739">
    <property type="term" value="C:mitochondrion"/>
    <property type="evidence" value="ECO:0007669"/>
    <property type="project" value="TreeGrafter"/>
</dbReference>
<dbReference type="PANTHER" id="PTHR11266:SF50">
    <property type="entry name" value="VACUOLAR MEMBRANE PROTEIN YOR292C"/>
    <property type="match status" value="1"/>
</dbReference>
<dbReference type="Proteomes" id="UP001165120">
    <property type="component" value="Unassembled WGS sequence"/>
</dbReference>